<dbReference type="OrthoDB" id="9803495at2"/>
<dbReference type="PANTHER" id="PTHR34295">
    <property type="entry name" value="BIOTIN TRANSPORTER BIOY"/>
    <property type="match status" value="1"/>
</dbReference>
<feature type="transmembrane region" description="Helical" evidence="3">
    <location>
        <begin position="89"/>
        <end position="107"/>
    </location>
</feature>
<comment type="similarity">
    <text evidence="1 2">Belongs to the BioY family.</text>
</comment>
<reference evidence="4 5" key="1">
    <citation type="submission" date="2019-03" db="EMBL/GenBank/DDBJ databases">
        <authorList>
            <person name="He R.-H."/>
        </authorList>
    </citation>
    <scope>NUCLEOTIDE SEQUENCE [LARGE SCALE GENOMIC DNA]</scope>
    <source>
        <strain evidence="5">SH 714</strain>
    </source>
</reference>
<name>A0A4Y8IV94_9BACI</name>
<dbReference type="PIRSF" id="PIRSF016661">
    <property type="entry name" value="BioY"/>
    <property type="match status" value="1"/>
</dbReference>
<comment type="subcellular location">
    <subcellularLocation>
        <location evidence="2">Cell membrane</location>
        <topology evidence="2">Multi-pass membrane protein</topology>
    </subcellularLocation>
</comment>
<evidence type="ECO:0000256" key="1">
    <source>
        <dbReference type="ARBA" id="ARBA00010692"/>
    </source>
</evidence>
<feature type="transmembrane region" description="Helical" evidence="3">
    <location>
        <begin position="7"/>
        <end position="28"/>
    </location>
</feature>
<feature type="transmembrane region" description="Helical" evidence="3">
    <location>
        <begin position="152"/>
        <end position="175"/>
    </location>
</feature>
<organism evidence="4 5">
    <name type="scientific">Filobacillus milosensis</name>
    <dbReference type="NCBI Taxonomy" id="94137"/>
    <lineage>
        <taxon>Bacteria</taxon>
        <taxon>Bacillati</taxon>
        <taxon>Bacillota</taxon>
        <taxon>Bacilli</taxon>
        <taxon>Bacillales</taxon>
        <taxon>Bacillaceae</taxon>
        <taxon>Filobacillus</taxon>
    </lineage>
</organism>
<keyword evidence="5" id="KW-1185">Reference proteome</keyword>
<dbReference type="GO" id="GO:0005886">
    <property type="term" value="C:plasma membrane"/>
    <property type="evidence" value="ECO:0007669"/>
    <property type="project" value="UniProtKB-SubCell"/>
</dbReference>
<dbReference type="RefSeq" id="WP_134338596.1">
    <property type="nucleotide sequence ID" value="NZ_SOPW01000002.1"/>
</dbReference>
<dbReference type="EMBL" id="SOPW01000002">
    <property type="protein sequence ID" value="TFB24238.1"/>
    <property type="molecule type" value="Genomic_DNA"/>
</dbReference>
<keyword evidence="3" id="KW-0812">Transmembrane</keyword>
<dbReference type="InterPro" id="IPR003784">
    <property type="entry name" value="BioY"/>
</dbReference>
<dbReference type="Proteomes" id="UP000297975">
    <property type="component" value="Unassembled WGS sequence"/>
</dbReference>
<keyword evidence="2" id="KW-0813">Transport</keyword>
<accession>A0A4Y8IV94</accession>
<dbReference type="Pfam" id="PF02632">
    <property type="entry name" value="BioY"/>
    <property type="match status" value="1"/>
</dbReference>
<evidence type="ECO:0000256" key="3">
    <source>
        <dbReference type="SAM" id="Phobius"/>
    </source>
</evidence>
<feature type="transmembrane region" description="Helical" evidence="3">
    <location>
        <begin position="34"/>
        <end position="53"/>
    </location>
</feature>
<keyword evidence="2 3" id="KW-0472">Membrane</keyword>
<feature type="transmembrane region" description="Helical" evidence="3">
    <location>
        <begin position="62"/>
        <end position="83"/>
    </location>
</feature>
<evidence type="ECO:0000256" key="2">
    <source>
        <dbReference type="PIRNR" id="PIRNR016661"/>
    </source>
</evidence>
<keyword evidence="3" id="KW-1133">Transmembrane helix</keyword>
<evidence type="ECO:0000313" key="5">
    <source>
        <dbReference type="Proteomes" id="UP000297975"/>
    </source>
</evidence>
<gene>
    <name evidence="4" type="ORF">E3U55_01685</name>
</gene>
<proteinExistence type="inferred from homology"/>
<dbReference type="GO" id="GO:0015225">
    <property type="term" value="F:biotin transmembrane transporter activity"/>
    <property type="evidence" value="ECO:0007669"/>
    <property type="project" value="UniProtKB-UniRule"/>
</dbReference>
<sequence>MNNLSFKLAFAAIFVVLMAIGANIATWFPLLKVSGVPLTLQTFFAILAGLLLGKKLGAFSMVAYLAVGAVGIPVFADLSAGVIHFIRPTGGFLISFVFVAFFVGLIVEKSEESIKTYLIATFVGLMTNYLIGTPFMYLSLNYVMETSMSLVTAFQIMIPFFIKDFIITMAAAVVLPQFITRLTKAVPSLATTRS</sequence>
<feature type="transmembrane region" description="Helical" evidence="3">
    <location>
        <begin position="119"/>
        <end position="140"/>
    </location>
</feature>
<dbReference type="PANTHER" id="PTHR34295:SF1">
    <property type="entry name" value="BIOTIN TRANSPORTER BIOY"/>
    <property type="match status" value="1"/>
</dbReference>
<dbReference type="Gene3D" id="1.10.1760.20">
    <property type="match status" value="1"/>
</dbReference>
<evidence type="ECO:0000313" key="4">
    <source>
        <dbReference type="EMBL" id="TFB24238.1"/>
    </source>
</evidence>
<keyword evidence="2" id="KW-1003">Cell membrane</keyword>
<dbReference type="AlphaFoldDB" id="A0A4Y8IV94"/>
<protein>
    <recommendedName>
        <fullName evidence="2">Biotin transporter</fullName>
    </recommendedName>
</protein>
<comment type="caution">
    <text evidence="4">The sequence shown here is derived from an EMBL/GenBank/DDBJ whole genome shotgun (WGS) entry which is preliminary data.</text>
</comment>